<dbReference type="InterPro" id="IPR039150">
    <property type="entry name" value="TEFM"/>
</dbReference>
<evidence type="ECO:0000313" key="3">
    <source>
        <dbReference type="RefSeq" id="XP_006564535.2"/>
    </source>
</evidence>
<reference evidence="3" key="2">
    <citation type="submission" date="2025-04" db="UniProtKB">
        <authorList>
            <consortium name="RefSeq"/>
        </authorList>
    </citation>
    <scope>IDENTIFICATION</scope>
    <source>
        <strain evidence="3">DH4</strain>
        <tissue evidence="3">Whole body</tissue>
    </source>
</reference>
<dbReference type="GO" id="GO:0030337">
    <property type="term" value="F:DNA polymerase processivity factor activity"/>
    <property type="evidence" value="ECO:0007669"/>
    <property type="project" value="TreeGrafter"/>
</dbReference>
<accession>A0A8B6Z1J6</accession>
<accession>A0A7M7GWC5</accession>
<gene>
    <name evidence="3" type="primary">LOC100578890</name>
</gene>
<dbReference type="RefSeq" id="XP_006564535.2">
    <property type="nucleotide sequence ID" value="XM_006564472.3"/>
</dbReference>
<dbReference type="GO" id="GO:0006392">
    <property type="term" value="P:transcription elongation by mitochondrial RNA polymerase"/>
    <property type="evidence" value="ECO:0007669"/>
    <property type="project" value="InterPro"/>
</dbReference>
<dbReference type="KEGG" id="ame:100578890"/>
<dbReference type="EnsemblMetazoa" id="XM_006564472">
    <property type="protein sequence ID" value="XP_006564535"/>
    <property type="gene ID" value="LOC100578890"/>
</dbReference>
<proteinExistence type="predicted"/>
<dbReference type="OrthoDB" id="5949570at2759"/>
<protein>
    <submittedName>
        <fullName evidence="3">Uncharacterized protein LOC100578890</fullName>
    </submittedName>
</protein>
<dbReference type="GO" id="GO:0042645">
    <property type="term" value="C:mitochondrial nucleoid"/>
    <property type="evidence" value="ECO:0007669"/>
    <property type="project" value="TreeGrafter"/>
</dbReference>
<dbReference type="Proteomes" id="UP000005203">
    <property type="component" value="Linkage group LG10"/>
</dbReference>
<dbReference type="GeneID" id="100578890"/>
<evidence type="ECO:0000313" key="1">
    <source>
        <dbReference type="EnsemblMetazoa" id="XP_006564535"/>
    </source>
</evidence>
<evidence type="ECO:0000313" key="2">
    <source>
        <dbReference type="Proteomes" id="UP000005203"/>
    </source>
</evidence>
<reference evidence="1" key="1">
    <citation type="submission" date="2021-01" db="UniProtKB">
        <authorList>
            <consortium name="EnsemblMetazoa"/>
        </authorList>
    </citation>
    <scope>IDENTIFICATION</scope>
    <source>
        <strain evidence="1">DH4</strain>
    </source>
</reference>
<sequence>MSSYIKNGPYESLNDLVIKTNINENILNEFYNSMLNHEKISKKINKFIVTPNINKIKMPQMILGIHVGPNAISWTLLNSNFNILNWDCLVWRNKMSKITIYDIISLTSSFVQELSVSNNNLTSFVMEEIEATKILRYQFQIFIGIASCLKLLLYQEKNNSSKFSNNLYILKSQSTARFFKLKVGNEIIATNYILEKILNKTYESDKIDENLKQIQIYIDDEIKQKYIKKIAEEKEQIGRSLLTALTFIHLVKNQSLVKQ</sequence>
<keyword evidence="2" id="KW-1185">Reference proteome</keyword>
<dbReference type="PANTHER" id="PTHR21053">
    <property type="entry name" value="TRANSCRIPTION ELONGATION FACTOR, MITOCHONDRIAL"/>
    <property type="match status" value="1"/>
</dbReference>
<dbReference type="PANTHER" id="PTHR21053:SF2">
    <property type="entry name" value="TRANSCRIPTION ELONGATION FACTOR, MITOCHONDRIAL"/>
    <property type="match status" value="1"/>
</dbReference>
<dbReference type="AlphaFoldDB" id="A0A7M7GWC5"/>
<organism evidence="1">
    <name type="scientific">Apis mellifera</name>
    <name type="common">Honeybee</name>
    <dbReference type="NCBI Taxonomy" id="7460"/>
    <lineage>
        <taxon>Eukaryota</taxon>
        <taxon>Metazoa</taxon>
        <taxon>Ecdysozoa</taxon>
        <taxon>Arthropoda</taxon>
        <taxon>Hexapoda</taxon>
        <taxon>Insecta</taxon>
        <taxon>Pterygota</taxon>
        <taxon>Neoptera</taxon>
        <taxon>Endopterygota</taxon>
        <taxon>Hymenoptera</taxon>
        <taxon>Apocrita</taxon>
        <taxon>Aculeata</taxon>
        <taxon>Apoidea</taxon>
        <taxon>Anthophila</taxon>
        <taxon>Apidae</taxon>
        <taxon>Apis</taxon>
    </lineage>
</organism>
<name>A0A7M7GWC5_APIME</name>